<feature type="transmembrane region" description="Helical" evidence="5">
    <location>
        <begin position="325"/>
        <end position="345"/>
    </location>
</feature>
<dbReference type="AlphaFoldDB" id="A0A9Q9B9D7"/>
<dbReference type="Pfam" id="PF07690">
    <property type="entry name" value="MFS_1"/>
    <property type="match status" value="1"/>
</dbReference>
<dbReference type="InterPro" id="IPR011701">
    <property type="entry name" value="MFS"/>
</dbReference>
<sequence length="488" mass="53214">MENSLYDLEASLHSTSSLSSDRSETAKKEDYCSSVNRNDSTATIKRSVDIPLRVHEALHAKGLSANALGVVSWRDSTSAHPRQWPFLRKCYDSAVICLMEFVMTVVSNIGSSIVPYALPQLDISSSVLGLFYFTTLYLLGQALGGLVFPPLAESFGGQTIYTTCTIGFAACCLIIGACPSVPVIIIGRFVSGFLSAMPAVVACGSIENIWDTKAHLGWQWLFYFAAILGGVLTILCTFMRESRPSQLLRLRVHDISHDTNFHKLTVDPIDAEPTARSFIRDSLTMPLRLSSTEPIVFLTSIMGATVYDVIYLFTAAIPEVYTKSFGFTATQASLVFIAIVTSNSNTNTQAIEPEDKLFGFYIAAPILAIGLWLFSLTTPPLIHPSVNPYLSISSLALFGYAVVEFDNILSGYLCDTYTSRTASALAPMSSLRAVLSGTFPLFGTQGFQQLGAHRAMFILAGVATGFCGVAWVFGRYGRILRQRSKFVQ</sequence>
<feature type="transmembrane region" description="Helical" evidence="5">
    <location>
        <begin position="455"/>
        <end position="474"/>
    </location>
</feature>
<keyword evidence="2 5" id="KW-0812">Transmembrane</keyword>
<dbReference type="SUPFAM" id="SSF103473">
    <property type="entry name" value="MFS general substrate transporter"/>
    <property type="match status" value="1"/>
</dbReference>
<name>A0A9Q9B9D7_9PEZI</name>
<dbReference type="PANTHER" id="PTHR23502:SF157">
    <property type="entry name" value="MAJOR FACILITATOR SUPERFAMILY (MFS) PROFILE DOMAIN-CONTAINING PROTEIN-RELATED"/>
    <property type="match status" value="1"/>
</dbReference>
<evidence type="ECO:0000256" key="3">
    <source>
        <dbReference type="ARBA" id="ARBA00022989"/>
    </source>
</evidence>
<dbReference type="GO" id="GO:0016020">
    <property type="term" value="C:membrane"/>
    <property type="evidence" value="ECO:0007669"/>
    <property type="project" value="UniProtKB-SubCell"/>
</dbReference>
<keyword evidence="7" id="KW-1185">Reference proteome</keyword>
<organism evidence="6 7">
    <name type="scientific">Septoria linicola</name>
    <dbReference type="NCBI Taxonomy" id="215465"/>
    <lineage>
        <taxon>Eukaryota</taxon>
        <taxon>Fungi</taxon>
        <taxon>Dikarya</taxon>
        <taxon>Ascomycota</taxon>
        <taxon>Pezizomycotina</taxon>
        <taxon>Dothideomycetes</taxon>
        <taxon>Dothideomycetidae</taxon>
        <taxon>Mycosphaerellales</taxon>
        <taxon>Mycosphaerellaceae</taxon>
        <taxon>Septoria</taxon>
    </lineage>
</organism>
<feature type="transmembrane region" description="Helical" evidence="5">
    <location>
        <begin position="130"/>
        <end position="148"/>
    </location>
</feature>
<feature type="transmembrane region" description="Helical" evidence="5">
    <location>
        <begin position="160"/>
        <end position="187"/>
    </location>
</feature>
<evidence type="ECO:0000256" key="2">
    <source>
        <dbReference type="ARBA" id="ARBA00022692"/>
    </source>
</evidence>
<dbReference type="PANTHER" id="PTHR23502">
    <property type="entry name" value="MAJOR FACILITATOR SUPERFAMILY"/>
    <property type="match status" value="1"/>
</dbReference>
<evidence type="ECO:0000256" key="1">
    <source>
        <dbReference type="ARBA" id="ARBA00004141"/>
    </source>
</evidence>
<feature type="transmembrane region" description="Helical" evidence="5">
    <location>
        <begin position="94"/>
        <end position="118"/>
    </location>
</feature>
<dbReference type="EMBL" id="CP099428">
    <property type="protein sequence ID" value="USW58751.1"/>
    <property type="molecule type" value="Genomic_DNA"/>
</dbReference>
<accession>A0A9Q9B9D7</accession>
<feature type="transmembrane region" description="Helical" evidence="5">
    <location>
        <begin position="295"/>
        <end position="313"/>
    </location>
</feature>
<dbReference type="Gene3D" id="1.20.1250.20">
    <property type="entry name" value="MFS general substrate transporter like domains"/>
    <property type="match status" value="1"/>
</dbReference>
<evidence type="ECO:0000256" key="4">
    <source>
        <dbReference type="ARBA" id="ARBA00023136"/>
    </source>
</evidence>
<proteinExistence type="predicted"/>
<feature type="transmembrane region" description="Helical" evidence="5">
    <location>
        <begin position="220"/>
        <end position="239"/>
    </location>
</feature>
<feature type="transmembrane region" description="Helical" evidence="5">
    <location>
        <begin position="357"/>
        <end position="374"/>
    </location>
</feature>
<dbReference type="GO" id="GO:0022857">
    <property type="term" value="F:transmembrane transporter activity"/>
    <property type="evidence" value="ECO:0007669"/>
    <property type="project" value="InterPro"/>
</dbReference>
<evidence type="ECO:0000313" key="7">
    <source>
        <dbReference type="Proteomes" id="UP001056384"/>
    </source>
</evidence>
<gene>
    <name evidence="6" type="ORF">Slin15195_G120700</name>
</gene>
<dbReference type="Proteomes" id="UP001056384">
    <property type="component" value="Chromosome 11"/>
</dbReference>
<keyword evidence="4 5" id="KW-0472">Membrane</keyword>
<protein>
    <submittedName>
        <fullName evidence="6">Major facilitator superfamily, MFS transporter superfamily</fullName>
    </submittedName>
</protein>
<evidence type="ECO:0000313" key="6">
    <source>
        <dbReference type="EMBL" id="USW58751.1"/>
    </source>
</evidence>
<evidence type="ECO:0000256" key="5">
    <source>
        <dbReference type="SAM" id="Phobius"/>
    </source>
</evidence>
<reference evidence="6" key="1">
    <citation type="submission" date="2022-06" db="EMBL/GenBank/DDBJ databases">
        <title>Complete genome sequences of two strains of the flax pathogen Septoria linicola.</title>
        <authorList>
            <person name="Lapalu N."/>
            <person name="Simon A."/>
            <person name="Demenou B."/>
            <person name="Paumier D."/>
            <person name="Guillot M.-P."/>
            <person name="Gout L."/>
            <person name="Valade R."/>
        </authorList>
    </citation>
    <scope>NUCLEOTIDE SEQUENCE</scope>
    <source>
        <strain evidence="6">SE15195</strain>
    </source>
</reference>
<keyword evidence="3 5" id="KW-1133">Transmembrane helix</keyword>
<comment type="subcellular location">
    <subcellularLocation>
        <location evidence="1">Membrane</location>
        <topology evidence="1">Multi-pass membrane protein</topology>
    </subcellularLocation>
</comment>
<dbReference type="InterPro" id="IPR036259">
    <property type="entry name" value="MFS_trans_sf"/>
</dbReference>